<protein>
    <submittedName>
        <fullName evidence="1">Uncharacterized protein</fullName>
    </submittedName>
</protein>
<dbReference type="RefSeq" id="WP_185192267.1">
    <property type="nucleotide sequence ID" value="NZ_JACKXD010000002.1"/>
</dbReference>
<proteinExistence type="predicted"/>
<name>A0A7J9SHQ7_9EURY</name>
<gene>
    <name evidence="1" type="ORF">H5V44_06310</name>
</gene>
<keyword evidence="2" id="KW-1185">Reference proteome</keyword>
<evidence type="ECO:0000313" key="2">
    <source>
        <dbReference type="Proteomes" id="UP000546257"/>
    </source>
</evidence>
<evidence type="ECO:0000313" key="1">
    <source>
        <dbReference type="EMBL" id="MBB6645903.1"/>
    </source>
</evidence>
<sequence>MNTQDAGHREAAVVALADGEYVTAGNEYTRAGWRVLADPRPGIETFDIGDHGWVGTGLAHQVTAAVSYRVAGHDARATRRGVAGVADAEELAAVADHPVQRACFLEFVGDFRAAGGLDGVAAAYEAAADAYRNAGPEIDDPREWATTPLFQAAAAPLKQVARGPANGEIAVEWGDLHGSDPADPGAFLAARASYKRRRFRSLVERVADEGHLAAPRGTTEYDTDHHRCPACGSTDVNWIESHVLCLRCSAPTAEQ</sequence>
<organism evidence="1 2">
    <name type="scientific">Halobellus ruber</name>
    <dbReference type="NCBI Taxonomy" id="2761102"/>
    <lineage>
        <taxon>Archaea</taxon>
        <taxon>Methanobacteriati</taxon>
        <taxon>Methanobacteriota</taxon>
        <taxon>Stenosarchaea group</taxon>
        <taxon>Halobacteria</taxon>
        <taxon>Halobacteriales</taxon>
        <taxon>Haloferacaceae</taxon>
        <taxon>Halobellus</taxon>
    </lineage>
</organism>
<dbReference type="AlphaFoldDB" id="A0A7J9SHQ7"/>
<accession>A0A7J9SHQ7</accession>
<comment type="caution">
    <text evidence="1">The sequence shown here is derived from an EMBL/GenBank/DDBJ whole genome shotgun (WGS) entry which is preliminary data.</text>
</comment>
<reference evidence="1 2" key="1">
    <citation type="submission" date="2020-08" db="EMBL/GenBank/DDBJ databases">
        <authorList>
            <person name="Seo M.-J."/>
        </authorList>
    </citation>
    <scope>NUCLEOTIDE SEQUENCE [LARGE SCALE GENOMIC DNA]</scope>
    <source>
        <strain evidence="1 2">MBLA0160</strain>
    </source>
</reference>
<dbReference type="EMBL" id="JACKXD010000002">
    <property type="protein sequence ID" value="MBB6645903.1"/>
    <property type="molecule type" value="Genomic_DNA"/>
</dbReference>
<dbReference type="Proteomes" id="UP000546257">
    <property type="component" value="Unassembled WGS sequence"/>
</dbReference>